<dbReference type="Pfam" id="PF00012">
    <property type="entry name" value="HSP70"/>
    <property type="match status" value="1"/>
</dbReference>
<keyword evidence="2" id="KW-0067">ATP-binding</keyword>
<keyword evidence="1" id="KW-0547">Nucleotide-binding</keyword>
<dbReference type="PANTHER" id="PTHR14187:SF82">
    <property type="entry name" value="FAMILY CHAPERONE, PUTATIVE (AFU_ORTHOLOGUE AFUA_7G08575)-RELATED"/>
    <property type="match status" value="1"/>
</dbReference>
<evidence type="ECO:0000313" key="4">
    <source>
        <dbReference type="Proteomes" id="UP000327118"/>
    </source>
</evidence>
<reference evidence="4" key="1">
    <citation type="submission" date="2019-04" db="EMBL/GenBank/DDBJ databases">
        <title>Friends and foes A comparative genomics studyof 23 Aspergillus species from section Flavi.</title>
        <authorList>
            <consortium name="DOE Joint Genome Institute"/>
            <person name="Kjaerbolling I."/>
            <person name="Vesth T."/>
            <person name="Frisvad J.C."/>
            <person name="Nybo J.L."/>
            <person name="Theobald S."/>
            <person name="Kildgaard S."/>
            <person name="Isbrandt T."/>
            <person name="Kuo A."/>
            <person name="Sato A."/>
            <person name="Lyhne E.K."/>
            <person name="Kogle M.E."/>
            <person name="Wiebenga A."/>
            <person name="Kun R.S."/>
            <person name="Lubbers R.J."/>
            <person name="Makela M.R."/>
            <person name="Barry K."/>
            <person name="Chovatia M."/>
            <person name="Clum A."/>
            <person name="Daum C."/>
            <person name="Haridas S."/>
            <person name="He G."/>
            <person name="LaButti K."/>
            <person name="Lipzen A."/>
            <person name="Mondo S."/>
            <person name="Riley R."/>
            <person name="Salamov A."/>
            <person name="Simmons B.A."/>
            <person name="Magnuson J.K."/>
            <person name="Henrissat B."/>
            <person name="Mortensen U.H."/>
            <person name="Larsen T.O."/>
            <person name="Devries R.P."/>
            <person name="Grigoriev I.V."/>
            <person name="Machida M."/>
            <person name="Baker S.E."/>
            <person name="Andersen M.R."/>
        </authorList>
    </citation>
    <scope>NUCLEOTIDE SEQUENCE [LARGE SCALE GENOMIC DNA]</scope>
    <source>
        <strain evidence="4">CBS 553.77</strain>
    </source>
</reference>
<dbReference type="InterPro" id="IPR013126">
    <property type="entry name" value="Hsp_70_fam"/>
</dbReference>
<evidence type="ECO:0000256" key="1">
    <source>
        <dbReference type="ARBA" id="ARBA00022741"/>
    </source>
</evidence>
<dbReference type="GO" id="GO:0140662">
    <property type="term" value="F:ATP-dependent protein folding chaperone"/>
    <property type="evidence" value="ECO:0007669"/>
    <property type="project" value="InterPro"/>
</dbReference>
<dbReference type="SUPFAM" id="SSF53067">
    <property type="entry name" value="Actin-like ATPase domain"/>
    <property type="match status" value="2"/>
</dbReference>
<dbReference type="GO" id="GO:0005524">
    <property type="term" value="F:ATP binding"/>
    <property type="evidence" value="ECO:0007669"/>
    <property type="project" value="UniProtKB-KW"/>
</dbReference>
<name>A0A5N6ZEP3_9EURO</name>
<keyword evidence="4" id="KW-1185">Reference proteome</keyword>
<accession>A0A5N6ZEP3</accession>
<sequence length="557" mass="61487">MSSGPQIVVGIDFGTTYSGFAWSLTGVHDEIEVVAEWPGGGNRTTPKVPTTVCYEGGKIRWGHETRSCNKVISGAKLLLDESQNTSYAPSIESRKLLIQNRISPSDAVADYLERLICHGKEILHRRFGDAFNSMGIQYMLTVPAVWSDKAKNATLLAGLSAGISASDVSLISEPEAAALYCLNTIHTNTVQNGDVVVVCDAGGGTVDLISYCVKAVSPLCLEEATQGTGAICGSVMLDERFEKMLQKLFGGSTYDLIPSRTKDAAMTYWNETVKPNFWLDEDEDESFLDMDFYIPFPGVDGNLSIGLENGFLAVDGPAIKDIFDPVVREVHTLVKSQVDHVTHAGKKVKAIFLVGGFGASAYLFQELRAAYPGVSVMQPPNAWSAVVRGAVQRGLDGNRVGKRIARCHYGTDYRCDYDPCRHDPSEAVWDDLQEKYKVDDQMKWYIKKGDPISEDKPIRLPFYLTFHTDSKLEGRTPLFVCHIDTAPGTLTDDTFKLCSMEYDLESIPTSLFTMKWNSKGVAYYKIDIIIKMTPTSASILFELEFNGASYGLMRTKY</sequence>
<organism evidence="3 4">
    <name type="scientific">Aspergillus coremiiformis</name>
    <dbReference type="NCBI Taxonomy" id="138285"/>
    <lineage>
        <taxon>Eukaryota</taxon>
        <taxon>Fungi</taxon>
        <taxon>Dikarya</taxon>
        <taxon>Ascomycota</taxon>
        <taxon>Pezizomycotina</taxon>
        <taxon>Eurotiomycetes</taxon>
        <taxon>Eurotiomycetidae</taxon>
        <taxon>Eurotiales</taxon>
        <taxon>Aspergillaceae</taxon>
        <taxon>Aspergillus</taxon>
        <taxon>Aspergillus subgen. Circumdati</taxon>
    </lineage>
</organism>
<protein>
    <submittedName>
        <fullName evidence="3">Actin-like ATPase domain-containing protein</fullName>
    </submittedName>
</protein>
<dbReference type="AlphaFoldDB" id="A0A5N6ZEP3"/>
<dbReference type="PRINTS" id="PR00301">
    <property type="entry name" value="HEATSHOCK70"/>
</dbReference>
<evidence type="ECO:0000256" key="2">
    <source>
        <dbReference type="ARBA" id="ARBA00022840"/>
    </source>
</evidence>
<gene>
    <name evidence="3" type="ORF">BDV28DRAFT_2706</name>
</gene>
<dbReference type="Gene3D" id="3.30.420.40">
    <property type="match status" value="1"/>
</dbReference>
<dbReference type="InterPro" id="IPR043129">
    <property type="entry name" value="ATPase_NBD"/>
</dbReference>
<dbReference type="Proteomes" id="UP000327118">
    <property type="component" value="Unassembled WGS sequence"/>
</dbReference>
<dbReference type="OrthoDB" id="2963168at2759"/>
<evidence type="ECO:0000313" key="3">
    <source>
        <dbReference type="EMBL" id="KAE8356132.1"/>
    </source>
</evidence>
<dbReference type="EMBL" id="ML739042">
    <property type="protein sequence ID" value="KAE8356132.1"/>
    <property type="molecule type" value="Genomic_DNA"/>
</dbReference>
<dbReference type="CDD" id="cd10170">
    <property type="entry name" value="ASKHA_NBD_HSP70"/>
    <property type="match status" value="1"/>
</dbReference>
<dbReference type="PANTHER" id="PTHR14187">
    <property type="entry name" value="ALPHA KINASE/ELONGATION FACTOR 2 KINASE"/>
    <property type="match status" value="1"/>
</dbReference>
<proteinExistence type="predicted"/>